<dbReference type="RefSeq" id="WP_093665024.1">
    <property type="nucleotide sequence ID" value="NZ_FOCF01000003.1"/>
</dbReference>
<evidence type="ECO:0000259" key="3">
    <source>
        <dbReference type="PROSITE" id="PS50222"/>
    </source>
</evidence>
<dbReference type="InterPro" id="IPR018247">
    <property type="entry name" value="EF_Hand_1_Ca_BS"/>
</dbReference>
<evidence type="ECO:0000256" key="2">
    <source>
        <dbReference type="SAM" id="SignalP"/>
    </source>
</evidence>
<evidence type="ECO:0000313" key="5">
    <source>
        <dbReference type="Proteomes" id="UP000199206"/>
    </source>
</evidence>
<accession>A0A1H8CAI6</accession>
<dbReference type="EMBL" id="FOCF01000003">
    <property type="protein sequence ID" value="SEM91268.1"/>
    <property type="molecule type" value="Genomic_DNA"/>
</dbReference>
<proteinExistence type="predicted"/>
<dbReference type="InterPro" id="IPR011992">
    <property type="entry name" value="EF-hand-dom_pair"/>
</dbReference>
<feature type="signal peptide" evidence="2">
    <location>
        <begin position="1"/>
        <end position="19"/>
    </location>
</feature>
<evidence type="ECO:0000313" key="4">
    <source>
        <dbReference type="EMBL" id="SEM91268.1"/>
    </source>
</evidence>
<dbReference type="PROSITE" id="PS50222">
    <property type="entry name" value="EF_HAND_2"/>
    <property type="match status" value="1"/>
</dbReference>
<keyword evidence="2" id="KW-0732">Signal</keyword>
<feature type="domain" description="EF-hand" evidence="3">
    <location>
        <begin position="74"/>
        <end position="109"/>
    </location>
</feature>
<dbReference type="Gene3D" id="1.10.238.10">
    <property type="entry name" value="EF-hand"/>
    <property type="match status" value="1"/>
</dbReference>
<dbReference type="SUPFAM" id="SSF47473">
    <property type="entry name" value="EF-hand"/>
    <property type="match status" value="1"/>
</dbReference>
<evidence type="ECO:0000256" key="1">
    <source>
        <dbReference type="SAM" id="MobiDB-lite"/>
    </source>
</evidence>
<organism evidence="4 5">
    <name type="scientific">Sphingomonas gellani</name>
    <dbReference type="NCBI Taxonomy" id="1166340"/>
    <lineage>
        <taxon>Bacteria</taxon>
        <taxon>Pseudomonadati</taxon>
        <taxon>Pseudomonadota</taxon>
        <taxon>Alphaproteobacteria</taxon>
        <taxon>Sphingomonadales</taxon>
        <taxon>Sphingomonadaceae</taxon>
        <taxon>Sphingomonas</taxon>
    </lineage>
</organism>
<keyword evidence="5" id="KW-1185">Reference proteome</keyword>
<sequence>MRSASLVLLLLPAALPLAACGGGGSKAKQAEADAHAAAAGFVPPSVLSRLDFGGTIERRFHALDRNGDNVLTDEELPRQDSRLMALDRNKDGRISSTEWSEGMLDRFDRMDLNHDGSVTSDERARFEASERK</sequence>
<dbReference type="GO" id="GO:0005509">
    <property type="term" value="F:calcium ion binding"/>
    <property type="evidence" value="ECO:0007669"/>
    <property type="project" value="InterPro"/>
</dbReference>
<feature type="region of interest" description="Disordered" evidence="1">
    <location>
        <begin position="111"/>
        <end position="132"/>
    </location>
</feature>
<dbReference type="STRING" id="1166340.SAMN05192583_1497"/>
<dbReference type="Proteomes" id="UP000199206">
    <property type="component" value="Unassembled WGS sequence"/>
</dbReference>
<dbReference type="AlphaFoldDB" id="A0A1H8CAI6"/>
<reference evidence="5" key="1">
    <citation type="submission" date="2016-10" db="EMBL/GenBank/DDBJ databases">
        <authorList>
            <person name="Varghese N."/>
            <person name="Submissions S."/>
        </authorList>
    </citation>
    <scope>NUCLEOTIDE SEQUENCE [LARGE SCALE GENOMIC DNA]</scope>
    <source>
        <strain evidence="5">S6-262</strain>
    </source>
</reference>
<protein>
    <submittedName>
        <fullName evidence="4">EF hand</fullName>
    </submittedName>
</protein>
<feature type="chain" id="PRO_5011480137" evidence="2">
    <location>
        <begin position="20"/>
        <end position="132"/>
    </location>
</feature>
<dbReference type="OrthoDB" id="7596931at2"/>
<dbReference type="InterPro" id="IPR002048">
    <property type="entry name" value="EF_hand_dom"/>
</dbReference>
<dbReference type="PROSITE" id="PS00018">
    <property type="entry name" value="EF_HAND_1"/>
    <property type="match status" value="1"/>
</dbReference>
<name>A0A1H8CAI6_9SPHN</name>
<dbReference type="Pfam" id="PF13202">
    <property type="entry name" value="EF-hand_5"/>
    <property type="match status" value="3"/>
</dbReference>
<gene>
    <name evidence="4" type="ORF">SAMN05192583_1497</name>
</gene>